<dbReference type="PANTHER" id="PTHR36450">
    <property type="entry name" value="THIOREDOXIN"/>
    <property type="match status" value="1"/>
</dbReference>
<dbReference type="EMBL" id="LNQE01001886">
    <property type="protein sequence ID" value="KUG03318.1"/>
    <property type="molecule type" value="Genomic_DNA"/>
</dbReference>
<accession>A0A0W8E4J5</accession>
<dbReference type="InterPro" id="IPR036249">
    <property type="entry name" value="Thioredoxin-like_sf"/>
</dbReference>
<comment type="caution">
    <text evidence="2">The sequence shown here is derived from an EMBL/GenBank/DDBJ whole genome shotgun (WGS) entry which is preliminary data.</text>
</comment>
<gene>
    <name evidence="2" type="ORF">ASZ90_019281</name>
</gene>
<evidence type="ECO:0000313" key="2">
    <source>
        <dbReference type="EMBL" id="KUG03318.1"/>
    </source>
</evidence>
<dbReference type="InterPro" id="IPR005243">
    <property type="entry name" value="THIRX-like_proc"/>
</dbReference>
<sequence length="79" mass="8798">MKIEVLGTGCSRCQQLEKDVYNALADLDIAADVSKVKDIKKIMEYKVMSTPALVVDGQVKIAGRLPRKDELYSILKNTK</sequence>
<dbReference type="NCBIfam" id="TIGR00412">
    <property type="entry name" value="redox_disulf_2"/>
    <property type="match status" value="1"/>
</dbReference>
<dbReference type="Pfam" id="PF13192">
    <property type="entry name" value="Thioredoxin_3"/>
    <property type="match status" value="1"/>
</dbReference>
<dbReference type="InterPro" id="IPR012336">
    <property type="entry name" value="Thioredoxin-like_fold"/>
</dbReference>
<evidence type="ECO:0000259" key="1">
    <source>
        <dbReference type="Pfam" id="PF13192"/>
    </source>
</evidence>
<proteinExistence type="predicted"/>
<dbReference type="Gene3D" id="3.40.30.10">
    <property type="entry name" value="Glutaredoxin"/>
    <property type="match status" value="1"/>
</dbReference>
<dbReference type="SUPFAM" id="SSF52833">
    <property type="entry name" value="Thioredoxin-like"/>
    <property type="match status" value="1"/>
</dbReference>
<organism evidence="2">
    <name type="scientific">hydrocarbon metagenome</name>
    <dbReference type="NCBI Taxonomy" id="938273"/>
    <lineage>
        <taxon>unclassified sequences</taxon>
        <taxon>metagenomes</taxon>
        <taxon>ecological metagenomes</taxon>
    </lineage>
</organism>
<feature type="domain" description="Thioredoxin-like fold" evidence="1">
    <location>
        <begin position="1"/>
        <end position="76"/>
    </location>
</feature>
<dbReference type="PANTHER" id="PTHR36450:SF1">
    <property type="entry name" value="THIOREDOXIN"/>
    <property type="match status" value="1"/>
</dbReference>
<protein>
    <submittedName>
        <fullName evidence="2">Redox-active disulfide protein 2</fullName>
    </submittedName>
</protein>
<name>A0A0W8E4J5_9ZZZZ</name>
<dbReference type="PIRSF" id="PIRSF037031">
    <property type="entry name" value="Redox_disulphide_2"/>
    <property type="match status" value="1"/>
</dbReference>
<reference evidence="2" key="1">
    <citation type="journal article" date="2015" name="Proc. Natl. Acad. Sci. U.S.A.">
        <title>Networks of energetic and metabolic interactions define dynamics in microbial communities.</title>
        <authorList>
            <person name="Embree M."/>
            <person name="Liu J.K."/>
            <person name="Al-Bassam M.M."/>
            <person name="Zengler K."/>
        </authorList>
    </citation>
    <scope>NUCLEOTIDE SEQUENCE</scope>
</reference>
<dbReference type="AlphaFoldDB" id="A0A0W8E4J5"/>